<accession>A0AAD5KB20</accession>
<sequence length="408" mass="45833">MDETIFYGESVEERIKRRFSESSTNRNMDSENPFYVGDLGEIHRQHMKWKSLLPRIEPFYAVKCNPDPLAVKYLASLGVGFDCASKTEMEQALYSGADASRIIYAQPTKQLSFLKYAHQNNISLMTFDSQEELLKIKNSYPEAKLVLRILVDDTHSAIPLGRKYGAPIQTVESLLHIAKNLKLNVVGVSFHVGSGCTHANAFYHAIARARDVFDQAKSIGFSFDLLDVGGGFNESTITSDKGATFEDVAKVLGPTVDEMFPSNNVRVIAEPGRYYVGGPAYTLCVGIVGRRTIEEGQTRKYMYYLNDGFYGSFLMPTLDKIKLNPKVLRKDGKYYYDHVLKDEKTYPCTIWGPTGCSLDCVIKDGKLPELNAGDWLYFEKFGAYSVTAATTFNGFEKPDMIHVNSFKE</sequence>
<dbReference type="EMBL" id="JAIXMP010000002">
    <property type="protein sequence ID" value="KAI9277148.1"/>
    <property type="molecule type" value="Genomic_DNA"/>
</dbReference>
<dbReference type="CDD" id="cd00622">
    <property type="entry name" value="PLPDE_III_ODC"/>
    <property type="match status" value="1"/>
</dbReference>
<evidence type="ECO:0000259" key="5">
    <source>
        <dbReference type="Pfam" id="PF02784"/>
    </source>
</evidence>
<keyword evidence="7" id="KW-1185">Reference proteome</keyword>
<keyword evidence="4" id="KW-0456">Lyase</keyword>
<proteinExistence type="inferred from homology"/>
<keyword evidence="3" id="KW-0663">Pyridoxal phosphate</keyword>
<protein>
    <submittedName>
        <fullName evidence="6">Pyridoxal-dependent decarboxylase</fullName>
    </submittedName>
</protein>
<reference evidence="6" key="1">
    <citation type="journal article" date="2022" name="IScience">
        <title>Evolution of zygomycete secretomes and the origins of terrestrial fungal ecologies.</title>
        <authorList>
            <person name="Chang Y."/>
            <person name="Wang Y."/>
            <person name="Mondo S."/>
            <person name="Ahrendt S."/>
            <person name="Andreopoulos W."/>
            <person name="Barry K."/>
            <person name="Beard J."/>
            <person name="Benny G.L."/>
            <person name="Blankenship S."/>
            <person name="Bonito G."/>
            <person name="Cuomo C."/>
            <person name="Desiro A."/>
            <person name="Gervers K.A."/>
            <person name="Hundley H."/>
            <person name="Kuo A."/>
            <person name="LaButti K."/>
            <person name="Lang B.F."/>
            <person name="Lipzen A."/>
            <person name="O'Donnell K."/>
            <person name="Pangilinan J."/>
            <person name="Reynolds N."/>
            <person name="Sandor L."/>
            <person name="Smith M.E."/>
            <person name="Tsang A."/>
            <person name="Grigoriev I.V."/>
            <person name="Stajich J.E."/>
            <person name="Spatafora J.W."/>
        </authorList>
    </citation>
    <scope>NUCLEOTIDE SEQUENCE</scope>
    <source>
        <strain evidence="6">RSA 2281</strain>
    </source>
</reference>
<gene>
    <name evidence="6" type="ORF">BDA99DRAFT_430406</name>
</gene>
<dbReference type="PRINTS" id="PR01182">
    <property type="entry name" value="ORNDCRBXLASE"/>
</dbReference>
<dbReference type="Gene3D" id="2.40.37.10">
    <property type="entry name" value="Lyase, Ornithine Decarboxylase, Chain A, domain 1"/>
    <property type="match status" value="1"/>
</dbReference>
<comment type="similarity">
    <text evidence="2">Belongs to the Orn/Lys/Arg decarboxylase class-II family.</text>
</comment>
<evidence type="ECO:0000256" key="3">
    <source>
        <dbReference type="ARBA" id="ARBA00022898"/>
    </source>
</evidence>
<dbReference type="InterPro" id="IPR029066">
    <property type="entry name" value="PLP-binding_barrel"/>
</dbReference>
<dbReference type="Proteomes" id="UP001209540">
    <property type="component" value="Unassembled WGS sequence"/>
</dbReference>
<dbReference type="FunFam" id="3.20.20.10:FF:000005">
    <property type="entry name" value="Ornithine decarboxylase"/>
    <property type="match status" value="1"/>
</dbReference>
<dbReference type="InterPro" id="IPR022644">
    <property type="entry name" value="De-COase2_N"/>
</dbReference>
<feature type="domain" description="Orn/DAP/Arg decarboxylase 2 N-terminal" evidence="5">
    <location>
        <begin position="39"/>
        <end position="277"/>
    </location>
</feature>
<dbReference type="PANTHER" id="PTHR11482:SF6">
    <property type="entry name" value="ORNITHINE DECARBOXYLASE 1-RELATED"/>
    <property type="match status" value="1"/>
</dbReference>
<dbReference type="InterPro" id="IPR000183">
    <property type="entry name" value="Orn/DAP/Arg_de-COase"/>
</dbReference>
<dbReference type="Pfam" id="PF02784">
    <property type="entry name" value="Orn_Arg_deC_N"/>
    <property type="match status" value="1"/>
</dbReference>
<dbReference type="PRINTS" id="PR01179">
    <property type="entry name" value="ODADCRBXLASE"/>
</dbReference>
<dbReference type="GO" id="GO:0005737">
    <property type="term" value="C:cytoplasm"/>
    <property type="evidence" value="ECO:0007669"/>
    <property type="project" value="TreeGrafter"/>
</dbReference>
<organism evidence="6 7">
    <name type="scientific">Phascolomyces articulosus</name>
    <dbReference type="NCBI Taxonomy" id="60185"/>
    <lineage>
        <taxon>Eukaryota</taxon>
        <taxon>Fungi</taxon>
        <taxon>Fungi incertae sedis</taxon>
        <taxon>Mucoromycota</taxon>
        <taxon>Mucoromycotina</taxon>
        <taxon>Mucoromycetes</taxon>
        <taxon>Mucorales</taxon>
        <taxon>Lichtheimiaceae</taxon>
        <taxon>Phascolomyces</taxon>
    </lineage>
</organism>
<dbReference type="SUPFAM" id="SSF51419">
    <property type="entry name" value="PLP-binding barrel"/>
    <property type="match status" value="1"/>
</dbReference>
<evidence type="ECO:0000256" key="2">
    <source>
        <dbReference type="ARBA" id="ARBA00008872"/>
    </source>
</evidence>
<evidence type="ECO:0000313" key="7">
    <source>
        <dbReference type="Proteomes" id="UP001209540"/>
    </source>
</evidence>
<evidence type="ECO:0000256" key="1">
    <source>
        <dbReference type="ARBA" id="ARBA00001933"/>
    </source>
</evidence>
<reference evidence="6" key="2">
    <citation type="submission" date="2023-02" db="EMBL/GenBank/DDBJ databases">
        <authorList>
            <consortium name="DOE Joint Genome Institute"/>
            <person name="Mondo S.J."/>
            <person name="Chang Y."/>
            <person name="Wang Y."/>
            <person name="Ahrendt S."/>
            <person name="Andreopoulos W."/>
            <person name="Barry K."/>
            <person name="Beard J."/>
            <person name="Benny G.L."/>
            <person name="Blankenship S."/>
            <person name="Bonito G."/>
            <person name="Cuomo C."/>
            <person name="Desiro A."/>
            <person name="Gervers K.A."/>
            <person name="Hundley H."/>
            <person name="Kuo A."/>
            <person name="LaButti K."/>
            <person name="Lang B.F."/>
            <person name="Lipzen A."/>
            <person name="O'Donnell K."/>
            <person name="Pangilinan J."/>
            <person name="Reynolds N."/>
            <person name="Sandor L."/>
            <person name="Smith M.W."/>
            <person name="Tsang A."/>
            <person name="Grigoriev I.V."/>
            <person name="Stajich J.E."/>
            <person name="Spatafora J.W."/>
        </authorList>
    </citation>
    <scope>NUCLEOTIDE SEQUENCE</scope>
    <source>
        <strain evidence="6">RSA 2281</strain>
    </source>
</reference>
<dbReference type="SUPFAM" id="SSF50621">
    <property type="entry name" value="Alanine racemase C-terminal domain-like"/>
    <property type="match status" value="1"/>
</dbReference>
<comment type="cofactor">
    <cofactor evidence="1">
        <name>pyridoxal 5'-phosphate</name>
        <dbReference type="ChEBI" id="CHEBI:597326"/>
    </cofactor>
</comment>
<name>A0AAD5KB20_9FUNG</name>
<dbReference type="InterPro" id="IPR002433">
    <property type="entry name" value="Orn_de-COase"/>
</dbReference>
<dbReference type="AlphaFoldDB" id="A0AAD5KB20"/>
<dbReference type="PANTHER" id="PTHR11482">
    <property type="entry name" value="ARGININE/DIAMINOPIMELATE/ORNITHINE DECARBOXYLASE"/>
    <property type="match status" value="1"/>
</dbReference>
<dbReference type="GO" id="GO:0033387">
    <property type="term" value="P:putrescine biosynthetic process from arginine, via ornithine"/>
    <property type="evidence" value="ECO:0007669"/>
    <property type="project" value="TreeGrafter"/>
</dbReference>
<comment type="caution">
    <text evidence="6">The sequence shown here is derived from an EMBL/GenBank/DDBJ whole genome shotgun (WGS) entry which is preliminary data.</text>
</comment>
<dbReference type="InterPro" id="IPR009006">
    <property type="entry name" value="Ala_racemase/Decarboxylase_C"/>
</dbReference>
<evidence type="ECO:0000313" key="6">
    <source>
        <dbReference type="EMBL" id="KAI9277148.1"/>
    </source>
</evidence>
<evidence type="ECO:0000256" key="4">
    <source>
        <dbReference type="ARBA" id="ARBA00023239"/>
    </source>
</evidence>
<dbReference type="GO" id="GO:0004586">
    <property type="term" value="F:ornithine decarboxylase activity"/>
    <property type="evidence" value="ECO:0007669"/>
    <property type="project" value="TreeGrafter"/>
</dbReference>
<dbReference type="Gene3D" id="3.20.20.10">
    <property type="entry name" value="Alanine racemase"/>
    <property type="match status" value="1"/>
</dbReference>